<accession>A0A318UCK8</accession>
<proteinExistence type="predicted"/>
<dbReference type="Proteomes" id="UP000248198">
    <property type="component" value="Unassembled WGS sequence"/>
</dbReference>
<name>A0A318UCK8_9SPHI</name>
<protein>
    <submittedName>
        <fullName evidence="1">Immunity protein 27 of polymorphic toxin system</fullName>
    </submittedName>
</protein>
<dbReference type="AlphaFoldDB" id="A0A318UCK8"/>
<dbReference type="EMBL" id="QKLU01000005">
    <property type="protein sequence ID" value="PYF72982.1"/>
    <property type="molecule type" value="Genomic_DNA"/>
</dbReference>
<keyword evidence="2" id="KW-1185">Reference proteome</keyword>
<evidence type="ECO:0000313" key="1">
    <source>
        <dbReference type="EMBL" id="PYF72982.1"/>
    </source>
</evidence>
<reference evidence="1 2" key="1">
    <citation type="submission" date="2018-06" db="EMBL/GenBank/DDBJ databases">
        <title>Genomic Encyclopedia of Archaeal and Bacterial Type Strains, Phase II (KMG-II): from individual species to whole genera.</title>
        <authorList>
            <person name="Goeker M."/>
        </authorList>
    </citation>
    <scope>NUCLEOTIDE SEQUENCE [LARGE SCALE GENOMIC DNA]</scope>
    <source>
        <strain evidence="1 2">DSM 27372</strain>
    </source>
</reference>
<comment type="caution">
    <text evidence="1">The sequence shown here is derived from an EMBL/GenBank/DDBJ whole genome shotgun (WGS) entry which is preliminary data.</text>
</comment>
<dbReference type="Pfam" id="PF15590">
    <property type="entry name" value="Imm27"/>
    <property type="match status" value="1"/>
</dbReference>
<sequence>MMINSNEIKITGNWTFNGRKIIEDEQCERIYWLRANYLIRIASDESGWDVLYQDPESMQYWELIYEHSELQGGGPPSLVQLLKENALSKYII</sequence>
<gene>
    <name evidence="1" type="ORF">B0O44_105357</name>
</gene>
<dbReference type="RefSeq" id="WP_110832926.1">
    <property type="nucleotide sequence ID" value="NZ_QKLU01000005.1"/>
</dbReference>
<dbReference type="OrthoDB" id="1438237at2"/>
<evidence type="ECO:0000313" key="2">
    <source>
        <dbReference type="Proteomes" id="UP000248198"/>
    </source>
</evidence>
<organism evidence="1 2">
    <name type="scientific">Pedobacter nutrimenti</name>
    <dbReference type="NCBI Taxonomy" id="1241337"/>
    <lineage>
        <taxon>Bacteria</taxon>
        <taxon>Pseudomonadati</taxon>
        <taxon>Bacteroidota</taxon>
        <taxon>Sphingobacteriia</taxon>
        <taxon>Sphingobacteriales</taxon>
        <taxon>Sphingobacteriaceae</taxon>
        <taxon>Pedobacter</taxon>
    </lineage>
</organism>
<dbReference type="InterPro" id="IPR028960">
    <property type="entry name" value="Imm27"/>
</dbReference>